<evidence type="ECO:0000313" key="3">
    <source>
        <dbReference type="Proteomes" id="UP000058012"/>
    </source>
</evidence>
<comment type="caution">
    <text evidence="2">The sequence shown here is derived from an EMBL/GenBank/DDBJ whole genome shotgun (WGS) entry which is preliminary data.</text>
</comment>
<dbReference type="SUPFAM" id="SSF48452">
    <property type="entry name" value="TPR-like"/>
    <property type="match status" value="1"/>
</dbReference>
<proteinExistence type="predicted"/>
<dbReference type="Pfam" id="PF13432">
    <property type="entry name" value="TPR_16"/>
    <property type="match status" value="1"/>
</dbReference>
<feature type="repeat" description="TPR" evidence="1">
    <location>
        <begin position="90"/>
        <end position="123"/>
    </location>
</feature>
<feature type="repeat" description="TPR" evidence="1">
    <location>
        <begin position="56"/>
        <end position="89"/>
    </location>
</feature>
<dbReference type="AlphaFoldDB" id="A0A117UUX0"/>
<organism evidence="2 3">
    <name type="scientific">Novosphingobium fuchskuhlense</name>
    <dbReference type="NCBI Taxonomy" id="1117702"/>
    <lineage>
        <taxon>Bacteria</taxon>
        <taxon>Pseudomonadati</taxon>
        <taxon>Pseudomonadota</taxon>
        <taxon>Alphaproteobacteria</taxon>
        <taxon>Sphingomonadales</taxon>
        <taxon>Sphingomonadaceae</taxon>
        <taxon>Novosphingobium</taxon>
    </lineage>
</organism>
<dbReference type="SMART" id="SM00028">
    <property type="entry name" value="TPR"/>
    <property type="match status" value="2"/>
</dbReference>
<name>A0A117UUX0_9SPHN</name>
<reference evidence="2 3" key="1">
    <citation type="submission" date="2015-10" db="EMBL/GenBank/DDBJ databases">
        <title>Draft genome sequence of Novosphingobium fuchskuhlense DSM 25065 isolated from a surface water sample of the southwest basin of Lake Grosse Fuchskuhle.</title>
        <authorList>
            <person name="Ruckert C."/>
            <person name="Winkler A."/>
            <person name="Glaeser J."/>
            <person name="Grossart H.-P."/>
            <person name="Kalinowski J."/>
            <person name="Glaeser S."/>
        </authorList>
    </citation>
    <scope>NUCLEOTIDE SEQUENCE [LARGE SCALE GENOMIC DNA]</scope>
    <source>
        <strain evidence="2 3">FNE08-7</strain>
    </source>
</reference>
<keyword evidence="3" id="KW-1185">Reference proteome</keyword>
<dbReference type="InterPro" id="IPR019734">
    <property type="entry name" value="TPR_rpt"/>
</dbReference>
<sequence>MIGNTIMDAGGPRVPHGRLWELLMRYMPLGVVLSLLVAVTGSSGSAGVSLPTDPRAKALVETGRELLGRGDVEAATDSFESALAVDPGNPATFLALGDAARASGMQGKAIHYYREALERDPNNLAALSGEGGAMAEKGAIEKAKGNLARLEGLCGRNCPEAQSLASVIAKGPVARVVSADAVKPDPVVEDN</sequence>
<dbReference type="PROSITE" id="PS50005">
    <property type="entry name" value="TPR"/>
    <property type="match status" value="2"/>
</dbReference>
<dbReference type="EMBL" id="LLZS01000007">
    <property type="protein sequence ID" value="KUR71311.1"/>
    <property type="molecule type" value="Genomic_DNA"/>
</dbReference>
<keyword evidence="1" id="KW-0802">TPR repeat</keyword>
<dbReference type="STRING" id="1117702.AQZ52_11700"/>
<dbReference type="Proteomes" id="UP000058012">
    <property type="component" value="Unassembled WGS sequence"/>
</dbReference>
<gene>
    <name evidence="2" type="ORF">AQZ52_11700</name>
</gene>
<evidence type="ECO:0000256" key="1">
    <source>
        <dbReference type="PROSITE-ProRule" id="PRU00339"/>
    </source>
</evidence>
<evidence type="ECO:0000313" key="2">
    <source>
        <dbReference type="EMBL" id="KUR71311.1"/>
    </source>
</evidence>
<dbReference type="Gene3D" id="1.25.40.10">
    <property type="entry name" value="Tetratricopeptide repeat domain"/>
    <property type="match status" value="1"/>
</dbReference>
<accession>A0A117UUX0</accession>
<protein>
    <submittedName>
        <fullName evidence="2">Uncharacterized protein</fullName>
    </submittedName>
</protein>
<dbReference type="InterPro" id="IPR011990">
    <property type="entry name" value="TPR-like_helical_dom_sf"/>
</dbReference>